<evidence type="ECO:0000313" key="5">
    <source>
        <dbReference type="Proteomes" id="UP000050326"/>
    </source>
</evidence>
<dbReference type="PANTHER" id="PTHR43351">
    <property type="entry name" value="L(+)-TARTRATE DEHYDRATASE SUBUNIT BETA"/>
    <property type="match status" value="1"/>
</dbReference>
<dbReference type="PATRIC" id="fig|36849.3.peg.3822"/>
<dbReference type="NCBIfam" id="TIGR00723">
    <property type="entry name" value="ttdB_fumA_fumB"/>
    <property type="match status" value="1"/>
</dbReference>
<dbReference type="STRING" id="36849.OXPF_36150"/>
<dbReference type="GO" id="GO:0004333">
    <property type="term" value="F:fumarate hydratase activity"/>
    <property type="evidence" value="ECO:0007669"/>
    <property type="project" value="UniProtKB-EC"/>
</dbReference>
<protein>
    <submittedName>
        <fullName evidence="4">Fumarate hydratase class I, anaerobic</fullName>
        <ecNumber evidence="4">4.2.1.2</ecNumber>
    </submittedName>
</protein>
<dbReference type="EC" id="4.2.1.2" evidence="4"/>
<dbReference type="AlphaFoldDB" id="A0A0P8WKI9"/>
<proteinExistence type="inferred from homology"/>
<evidence type="ECO:0000256" key="2">
    <source>
        <dbReference type="ARBA" id="ARBA00023239"/>
    </source>
</evidence>
<sequence>MAQHILSSPFDYDLSSVNIGDSVLLKGYIYTGRDAAHKRLYELASENKPLPVELKNQAIYYVGPCPAKPGHIIGPCGPTTSGRVDKYTPLLLDMGLKVMIGKGFRSKEVVDAMIKNSSIYLAAVGGAGSLIAKCVKESSVVAFEDLGTEAIYRLYVENLPTIVAIDTKGNNLYVEGIKKYKR</sequence>
<dbReference type="PANTHER" id="PTHR43351:SF2">
    <property type="entry name" value="L(+)-TARTRATE DEHYDRATASE SUBUNIT BETA-RELATED"/>
    <property type="match status" value="1"/>
</dbReference>
<dbReference type="NCBIfam" id="NF005310">
    <property type="entry name" value="PRK06842.1"/>
    <property type="match status" value="1"/>
</dbReference>
<comment type="caution">
    <text evidence="4">The sequence shown here is derived from an EMBL/GenBank/DDBJ whole genome shotgun (WGS) entry which is preliminary data.</text>
</comment>
<organism evidence="4 5">
    <name type="scientific">Oxobacter pfennigii</name>
    <dbReference type="NCBI Taxonomy" id="36849"/>
    <lineage>
        <taxon>Bacteria</taxon>
        <taxon>Bacillati</taxon>
        <taxon>Bacillota</taxon>
        <taxon>Clostridia</taxon>
        <taxon>Eubacteriales</taxon>
        <taxon>Clostridiaceae</taxon>
        <taxon>Oxobacter</taxon>
    </lineage>
</organism>
<accession>A0A0P8WKI9</accession>
<dbReference type="InterPro" id="IPR036660">
    <property type="entry name" value="Fe-S_hydroAse_TtdB_cat_sf"/>
</dbReference>
<evidence type="ECO:0000256" key="1">
    <source>
        <dbReference type="ARBA" id="ARBA00008876"/>
    </source>
</evidence>
<keyword evidence="2 4" id="KW-0456">Lyase</keyword>
<dbReference type="EMBL" id="LKET01000051">
    <property type="protein sequence ID" value="KPU42851.1"/>
    <property type="molecule type" value="Genomic_DNA"/>
</dbReference>
<dbReference type="Pfam" id="PF05683">
    <property type="entry name" value="Fumerase_C"/>
    <property type="match status" value="1"/>
</dbReference>
<keyword evidence="5" id="KW-1185">Reference proteome</keyword>
<dbReference type="SUPFAM" id="SSF117457">
    <property type="entry name" value="FumA C-terminal domain-like"/>
    <property type="match status" value="1"/>
</dbReference>
<evidence type="ECO:0000259" key="3">
    <source>
        <dbReference type="Pfam" id="PF05683"/>
    </source>
</evidence>
<comment type="similarity">
    <text evidence="1">Belongs to the class-I fumarase family.</text>
</comment>
<dbReference type="RefSeq" id="WP_054876590.1">
    <property type="nucleotide sequence ID" value="NZ_LKET01000051.1"/>
</dbReference>
<gene>
    <name evidence="4" type="primary">fumB</name>
    <name evidence="4" type="ORF">OXPF_36150</name>
</gene>
<reference evidence="4 5" key="1">
    <citation type="submission" date="2015-09" db="EMBL/GenBank/DDBJ databases">
        <title>Genome sequence of Oxobacter pfennigii DSM 3222.</title>
        <authorList>
            <person name="Poehlein A."/>
            <person name="Bengelsdorf F.R."/>
            <person name="Schiel-Bengelsdorf B."/>
            <person name="Duerre P."/>
            <person name="Daniel R."/>
        </authorList>
    </citation>
    <scope>NUCLEOTIDE SEQUENCE [LARGE SCALE GENOMIC DNA]</scope>
    <source>
        <strain evidence="4 5">DSM 3222</strain>
    </source>
</reference>
<feature type="domain" description="Fe-S hydro-lyase tartrate dehydratase beta-type catalytic" evidence="3">
    <location>
        <begin position="13"/>
        <end position="174"/>
    </location>
</feature>
<dbReference type="Gene3D" id="3.20.130.10">
    <property type="entry name" value="Fe-S hydro-lyase, tartrate dehydratase beta-type, catalytic domain"/>
    <property type="match status" value="1"/>
</dbReference>
<name>A0A0P8WKI9_9CLOT</name>
<dbReference type="Proteomes" id="UP000050326">
    <property type="component" value="Unassembled WGS sequence"/>
</dbReference>
<dbReference type="InterPro" id="IPR004647">
    <property type="entry name" value="Fe-S_hydro-lyase_TtdB-typ_cat"/>
</dbReference>
<evidence type="ECO:0000313" key="4">
    <source>
        <dbReference type="EMBL" id="KPU42851.1"/>
    </source>
</evidence>
<dbReference type="OrthoDB" id="9798978at2"/>